<dbReference type="EMBL" id="JAGGNH010000002">
    <property type="protein sequence ID" value="KAJ0982470.1"/>
    <property type="molecule type" value="Genomic_DNA"/>
</dbReference>
<gene>
    <name evidence="1" type="ORF">J5N97_010725</name>
</gene>
<reference evidence="1" key="2">
    <citation type="journal article" date="2022" name="Hortic Res">
        <title>The genome of Dioscorea zingiberensis sheds light on the biosynthesis, origin and evolution of the medicinally important diosgenin saponins.</title>
        <authorList>
            <person name="Li Y."/>
            <person name="Tan C."/>
            <person name="Li Z."/>
            <person name="Guo J."/>
            <person name="Li S."/>
            <person name="Chen X."/>
            <person name="Wang C."/>
            <person name="Dai X."/>
            <person name="Yang H."/>
            <person name="Song W."/>
            <person name="Hou L."/>
            <person name="Xu J."/>
            <person name="Tong Z."/>
            <person name="Xu A."/>
            <person name="Yuan X."/>
            <person name="Wang W."/>
            <person name="Yang Q."/>
            <person name="Chen L."/>
            <person name="Sun Z."/>
            <person name="Wang K."/>
            <person name="Pan B."/>
            <person name="Chen J."/>
            <person name="Bao Y."/>
            <person name="Liu F."/>
            <person name="Qi X."/>
            <person name="Gang D.R."/>
            <person name="Wen J."/>
            <person name="Li J."/>
        </authorList>
    </citation>
    <scope>NUCLEOTIDE SEQUENCE</scope>
    <source>
        <strain evidence="1">Dzin_1.0</strain>
    </source>
</reference>
<organism evidence="1 2">
    <name type="scientific">Dioscorea zingiberensis</name>
    <dbReference type="NCBI Taxonomy" id="325984"/>
    <lineage>
        <taxon>Eukaryota</taxon>
        <taxon>Viridiplantae</taxon>
        <taxon>Streptophyta</taxon>
        <taxon>Embryophyta</taxon>
        <taxon>Tracheophyta</taxon>
        <taxon>Spermatophyta</taxon>
        <taxon>Magnoliopsida</taxon>
        <taxon>Liliopsida</taxon>
        <taxon>Dioscoreales</taxon>
        <taxon>Dioscoreaceae</taxon>
        <taxon>Dioscorea</taxon>
    </lineage>
</organism>
<sequence length="165" mass="18412">MAPQTPLSLDRCSIKQCARCFNLSKLGIPRDHQSPRRCNSVRHFIKHLPCNPSLTTGHVHEDDRAPNESIKSKAKFQHMSMHLQPYSAILHSSTSLENIRKSIVIRMNAIVQHLLINLHNSPVFSSQQEGFQHGVANAEGGVRGVLEDRLRVAEASIVRIGAQGR</sequence>
<keyword evidence="2" id="KW-1185">Reference proteome</keyword>
<name>A0A9D5HMN8_9LILI</name>
<protein>
    <submittedName>
        <fullName evidence="1">Uncharacterized protein</fullName>
    </submittedName>
</protein>
<proteinExistence type="predicted"/>
<evidence type="ECO:0000313" key="2">
    <source>
        <dbReference type="Proteomes" id="UP001085076"/>
    </source>
</evidence>
<dbReference type="Proteomes" id="UP001085076">
    <property type="component" value="Miscellaneous, Linkage group lg02"/>
</dbReference>
<evidence type="ECO:0000313" key="1">
    <source>
        <dbReference type="EMBL" id="KAJ0982470.1"/>
    </source>
</evidence>
<reference evidence="1" key="1">
    <citation type="submission" date="2021-03" db="EMBL/GenBank/DDBJ databases">
        <authorList>
            <person name="Li Z."/>
            <person name="Yang C."/>
        </authorList>
    </citation>
    <scope>NUCLEOTIDE SEQUENCE</scope>
    <source>
        <strain evidence="1">Dzin_1.0</strain>
        <tissue evidence="1">Leaf</tissue>
    </source>
</reference>
<accession>A0A9D5HMN8</accession>
<comment type="caution">
    <text evidence="1">The sequence shown here is derived from an EMBL/GenBank/DDBJ whole genome shotgun (WGS) entry which is preliminary data.</text>
</comment>
<dbReference type="AlphaFoldDB" id="A0A9D5HMN8"/>